<dbReference type="OrthoDB" id="5419426at2"/>
<proteinExistence type="predicted"/>
<dbReference type="Pfam" id="PF12802">
    <property type="entry name" value="MarR_2"/>
    <property type="match status" value="1"/>
</dbReference>
<dbReference type="InterPro" id="IPR000182">
    <property type="entry name" value="GNAT_dom"/>
</dbReference>
<dbReference type="Gene3D" id="3.40.630.30">
    <property type="match status" value="1"/>
</dbReference>
<feature type="domain" description="N-acetyltransferase" evidence="3">
    <location>
        <begin position="151"/>
        <end position="309"/>
    </location>
</feature>
<dbReference type="GO" id="GO:0003700">
    <property type="term" value="F:DNA-binding transcription factor activity"/>
    <property type="evidence" value="ECO:0007669"/>
    <property type="project" value="InterPro"/>
</dbReference>
<keyword evidence="1 4" id="KW-0808">Transferase</keyword>
<dbReference type="STRING" id="623280.SAMN05660226_01574"/>
<dbReference type="InterPro" id="IPR016181">
    <property type="entry name" value="Acyl_CoA_acyltransferase"/>
</dbReference>
<accession>A0A1T5BLW3</accession>
<feature type="domain" description="HTH marR-type" evidence="2">
    <location>
        <begin position="1"/>
        <end position="136"/>
    </location>
</feature>
<dbReference type="Pfam" id="PF00583">
    <property type="entry name" value="Acetyltransf_1"/>
    <property type="match status" value="1"/>
</dbReference>
<gene>
    <name evidence="4" type="ORF">SAMN05660226_01574</name>
</gene>
<dbReference type="CDD" id="cd04301">
    <property type="entry name" value="NAT_SF"/>
    <property type="match status" value="1"/>
</dbReference>
<keyword evidence="5" id="KW-1185">Reference proteome</keyword>
<dbReference type="InterPro" id="IPR036390">
    <property type="entry name" value="WH_DNA-bd_sf"/>
</dbReference>
<reference evidence="4 5" key="1">
    <citation type="submission" date="2017-02" db="EMBL/GenBank/DDBJ databases">
        <authorList>
            <person name="Peterson S.W."/>
        </authorList>
    </citation>
    <scope>NUCLEOTIDE SEQUENCE [LARGE SCALE GENOMIC DNA]</scope>
    <source>
        <strain evidence="4 5">DSM 22899</strain>
    </source>
</reference>
<name>A0A1T5BLW3_9SPHI</name>
<dbReference type="PROSITE" id="PS51186">
    <property type="entry name" value="GNAT"/>
    <property type="match status" value="1"/>
</dbReference>
<dbReference type="PANTHER" id="PTHR13947:SF37">
    <property type="entry name" value="LD18367P"/>
    <property type="match status" value="1"/>
</dbReference>
<organism evidence="4 5">
    <name type="scientific">Parapedobacter luteus</name>
    <dbReference type="NCBI Taxonomy" id="623280"/>
    <lineage>
        <taxon>Bacteria</taxon>
        <taxon>Pseudomonadati</taxon>
        <taxon>Bacteroidota</taxon>
        <taxon>Sphingobacteriia</taxon>
        <taxon>Sphingobacteriales</taxon>
        <taxon>Sphingobacteriaceae</taxon>
        <taxon>Parapedobacter</taxon>
    </lineage>
</organism>
<dbReference type="PROSITE" id="PS50995">
    <property type="entry name" value="HTH_MARR_2"/>
    <property type="match status" value="1"/>
</dbReference>
<evidence type="ECO:0000256" key="1">
    <source>
        <dbReference type="ARBA" id="ARBA00022679"/>
    </source>
</evidence>
<dbReference type="InterPro" id="IPR050769">
    <property type="entry name" value="NAT_camello-type"/>
</dbReference>
<evidence type="ECO:0000259" key="2">
    <source>
        <dbReference type="PROSITE" id="PS50995"/>
    </source>
</evidence>
<dbReference type="SUPFAM" id="SSF55729">
    <property type="entry name" value="Acyl-CoA N-acyltransferases (Nat)"/>
    <property type="match status" value="1"/>
</dbReference>
<dbReference type="AlphaFoldDB" id="A0A1T5BLW3"/>
<protein>
    <submittedName>
        <fullName evidence="4">Transcriptional regulator, MarR family with acetyltransferase activity</fullName>
    </submittedName>
</protein>
<dbReference type="Proteomes" id="UP000190541">
    <property type="component" value="Unassembled WGS sequence"/>
</dbReference>
<dbReference type="EMBL" id="FUYS01000003">
    <property type="protein sequence ID" value="SKB48274.1"/>
    <property type="molecule type" value="Genomic_DNA"/>
</dbReference>
<evidence type="ECO:0000313" key="4">
    <source>
        <dbReference type="EMBL" id="SKB48274.1"/>
    </source>
</evidence>
<dbReference type="InterPro" id="IPR000835">
    <property type="entry name" value="HTH_MarR-typ"/>
</dbReference>
<dbReference type="InterPro" id="IPR036388">
    <property type="entry name" value="WH-like_DNA-bd_sf"/>
</dbReference>
<dbReference type="GO" id="GO:0008080">
    <property type="term" value="F:N-acetyltransferase activity"/>
    <property type="evidence" value="ECO:0007669"/>
    <property type="project" value="InterPro"/>
</dbReference>
<dbReference type="PANTHER" id="PTHR13947">
    <property type="entry name" value="GNAT FAMILY N-ACETYLTRANSFERASE"/>
    <property type="match status" value="1"/>
</dbReference>
<dbReference type="Gene3D" id="1.10.10.10">
    <property type="entry name" value="Winged helix-like DNA-binding domain superfamily/Winged helix DNA-binding domain"/>
    <property type="match status" value="1"/>
</dbReference>
<dbReference type="SUPFAM" id="SSF46785">
    <property type="entry name" value="Winged helix' DNA-binding domain"/>
    <property type="match status" value="1"/>
</dbReference>
<evidence type="ECO:0000313" key="5">
    <source>
        <dbReference type="Proteomes" id="UP000190541"/>
    </source>
</evidence>
<dbReference type="SMART" id="SM00347">
    <property type="entry name" value="HTH_MARR"/>
    <property type="match status" value="1"/>
</dbReference>
<evidence type="ECO:0000259" key="3">
    <source>
        <dbReference type="PROSITE" id="PS51186"/>
    </source>
</evidence>
<sequence>MDGKISQIRLFNRFYTAQLGIPSNRFLDSPYSLSEVRVLYEIGEHGCITAHRLSELLQLDKGYLSRILKLYRRDGIIEKKPSDADRRAYDIRLTDRGKAQLAELQRKQDEQIRRFIGSLRSGECDRLISAMQTIKRLVSMASDNKALGDRVTYRAELYPGDIGYLIHLHGKLYAEESGYSQAFECYVVKTFYEFLERYKPDKDKVWLALYDGEIVGCIAIVDRPGNEAQLRWFLVHPGFRGAGIGRNLLEMALAHCRERRYTCVYLLTTDIQQRAIAMYKCMGFRPTAAVEVVQWGKVLREERYDLLLDSSEER</sequence>